<dbReference type="PRINTS" id="PR00069">
    <property type="entry name" value="ALDKETRDTASE"/>
</dbReference>
<keyword evidence="3" id="KW-1185">Reference proteome</keyword>
<evidence type="ECO:0000259" key="1">
    <source>
        <dbReference type="Pfam" id="PF00248"/>
    </source>
</evidence>
<dbReference type="EMBL" id="SJPU01000001">
    <property type="protein sequence ID" value="TWU18676.1"/>
    <property type="molecule type" value="Genomic_DNA"/>
</dbReference>
<organism evidence="2 3">
    <name type="scientific">Allorhodopirellula heiligendammensis</name>
    <dbReference type="NCBI Taxonomy" id="2714739"/>
    <lineage>
        <taxon>Bacteria</taxon>
        <taxon>Pseudomonadati</taxon>
        <taxon>Planctomycetota</taxon>
        <taxon>Planctomycetia</taxon>
        <taxon>Pirellulales</taxon>
        <taxon>Pirellulaceae</taxon>
        <taxon>Allorhodopirellula</taxon>
    </lineage>
</organism>
<gene>
    <name evidence="2" type="primary">yhdN_1</name>
    <name evidence="2" type="ORF">Poly21_08400</name>
</gene>
<name>A0A5C6C5D8_9BACT</name>
<dbReference type="RefSeq" id="WP_146405682.1">
    <property type="nucleotide sequence ID" value="NZ_SJPU01000001.1"/>
</dbReference>
<dbReference type="Gene3D" id="3.20.20.100">
    <property type="entry name" value="NADP-dependent oxidoreductase domain"/>
    <property type="match status" value="1"/>
</dbReference>
<dbReference type="EC" id="1.1.1.-" evidence="2"/>
<dbReference type="PANTHER" id="PTHR43312:SF1">
    <property type="entry name" value="NADP-DEPENDENT OXIDOREDUCTASE DOMAIN-CONTAINING PROTEIN"/>
    <property type="match status" value="1"/>
</dbReference>
<feature type="domain" description="NADP-dependent oxidoreductase" evidence="1">
    <location>
        <begin position="17"/>
        <end position="305"/>
    </location>
</feature>
<dbReference type="Proteomes" id="UP000319908">
    <property type="component" value="Unassembled WGS sequence"/>
</dbReference>
<dbReference type="OrthoDB" id="9804790at2"/>
<comment type="caution">
    <text evidence="2">The sequence shown here is derived from an EMBL/GenBank/DDBJ whole genome shotgun (WGS) entry which is preliminary data.</text>
</comment>
<dbReference type="InterPro" id="IPR023210">
    <property type="entry name" value="NADP_OxRdtase_dom"/>
</dbReference>
<dbReference type="AlphaFoldDB" id="A0A5C6C5D8"/>
<proteinExistence type="predicted"/>
<evidence type="ECO:0000313" key="3">
    <source>
        <dbReference type="Proteomes" id="UP000319908"/>
    </source>
</evidence>
<dbReference type="Pfam" id="PF00248">
    <property type="entry name" value="Aldo_ket_red"/>
    <property type="match status" value="1"/>
</dbReference>
<evidence type="ECO:0000313" key="2">
    <source>
        <dbReference type="EMBL" id="TWU18676.1"/>
    </source>
</evidence>
<dbReference type="InterPro" id="IPR020471">
    <property type="entry name" value="AKR"/>
</dbReference>
<dbReference type="GO" id="GO:0016491">
    <property type="term" value="F:oxidoreductase activity"/>
    <property type="evidence" value="ECO:0007669"/>
    <property type="project" value="UniProtKB-KW"/>
</dbReference>
<protein>
    <submittedName>
        <fullName evidence="2">General stress protein 69</fullName>
        <ecNumber evidence="2">1.1.1.-</ecNumber>
    </submittedName>
</protein>
<accession>A0A5C6C5D8</accession>
<reference evidence="2 3" key="1">
    <citation type="journal article" date="2020" name="Antonie Van Leeuwenhoek">
        <title>Rhodopirellula heiligendammensis sp. nov., Rhodopirellula pilleata sp. nov., and Rhodopirellula solitaria sp. nov. isolated from natural or artificial marine surfaces in Northern Germany and California, USA, and emended description of the genus Rhodopirellula.</title>
        <authorList>
            <person name="Kallscheuer N."/>
            <person name="Wiegand S."/>
            <person name="Jogler M."/>
            <person name="Boedeker C."/>
            <person name="Peeters S.H."/>
            <person name="Rast P."/>
            <person name="Heuer A."/>
            <person name="Jetten M.S.M."/>
            <person name="Rohde M."/>
            <person name="Jogler C."/>
        </authorList>
    </citation>
    <scope>NUCLEOTIDE SEQUENCE [LARGE SCALE GENOMIC DNA]</scope>
    <source>
        <strain evidence="2 3">Poly21</strain>
    </source>
</reference>
<dbReference type="PANTHER" id="PTHR43312">
    <property type="entry name" value="D-THREO-ALDOSE 1-DEHYDROGENASE"/>
    <property type="match status" value="1"/>
</dbReference>
<sequence length="312" mass="34116">MSEPFDTKVSPLFQSEVVLGLWPIAGVTTIGVTPRDAETTIATAIDLGIRVFDTAYSYGLDGEADRYLAAAIRGNTDRFHVISKVGQHFLANGERVVDSSPATLRKNAEESLRRLGIDCFGTLMLHSIDDNVAIEQSAEALLKMREAGLAKRIGVCNANVQQLRRFAAVCDCEAIQCSLNLLQRENLETVIADASRHDCDVLVYWTLMKGLLAGKISPDHVFPPGDSRPGYAVFQGQRRVQAHRVVDELKKIALETDRSVADLSVSWTLSQPGVTAALVGARRPDQIREVASARPLEPKMLDRVTIAIHDNG</sequence>
<keyword evidence="2" id="KW-0560">Oxidoreductase</keyword>
<dbReference type="InterPro" id="IPR053135">
    <property type="entry name" value="AKR2_Oxidoreductase"/>
</dbReference>
<dbReference type="SUPFAM" id="SSF51430">
    <property type="entry name" value="NAD(P)-linked oxidoreductase"/>
    <property type="match status" value="1"/>
</dbReference>
<dbReference type="InterPro" id="IPR036812">
    <property type="entry name" value="NAD(P)_OxRdtase_dom_sf"/>
</dbReference>